<dbReference type="EMBL" id="AMRM01000002">
    <property type="protein sequence ID" value="EKF20456.1"/>
    <property type="molecule type" value="Genomic_DNA"/>
</dbReference>
<protein>
    <submittedName>
        <fullName evidence="6">ABC-type nitrate/sulfonate/bicarbonate transporter periplasmic proteins-like protein</fullName>
    </submittedName>
</protein>
<keyword evidence="3 4" id="KW-0732">Signal</keyword>
<comment type="subcellular location">
    <subcellularLocation>
        <location evidence="1">Periplasm</location>
    </subcellularLocation>
</comment>
<dbReference type="Proteomes" id="UP000006786">
    <property type="component" value="Unassembled WGS sequence"/>
</dbReference>
<dbReference type="GO" id="GO:0042597">
    <property type="term" value="C:periplasmic space"/>
    <property type="evidence" value="ECO:0007669"/>
    <property type="project" value="UniProtKB-SubCell"/>
</dbReference>
<name>K2ME48_9HYPH</name>
<evidence type="ECO:0000256" key="3">
    <source>
        <dbReference type="ARBA" id="ARBA00022729"/>
    </source>
</evidence>
<accession>K2ME48</accession>
<dbReference type="PANTHER" id="PTHR30024:SF47">
    <property type="entry name" value="TAURINE-BINDING PERIPLASMIC PROTEIN"/>
    <property type="match status" value="1"/>
</dbReference>
<evidence type="ECO:0000313" key="7">
    <source>
        <dbReference type="Proteomes" id="UP000006786"/>
    </source>
</evidence>
<evidence type="ECO:0000256" key="2">
    <source>
        <dbReference type="ARBA" id="ARBA00010742"/>
    </source>
</evidence>
<dbReference type="GO" id="GO:0042918">
    <property type="term" value="P:alkanesulfonate transmembrane transport"/>
    <property type="evidence" value="ECO:0007669"/>
    <property type="project" value="TreeGrafter"/>
</dbReference>
<feature type="domain" description="SsuA/THI5-like" evidence="5">
    <location>
        <begin position="57"/>
        <end position="248"/>
    </location>
</feature>
<dbReference type="eggNOG" id="COG0715">
    <property type="taxonomic scope" value="Bacteria"/>
</dbReference>
<dbReference type="Pfam" id="PF09084">
    <property type="entry name" value="NMT1"/>
    <property type="match status" value="1"/>
</dbReference>
<dbReference type="Gene3D" id="3.40.190.10">
    <property type="entry name" value="Periplasmic binding protein-like II"/>
    <property type="match status" value="2"/>
</dbReference>
<reference evidence="6 7" key="1">
    <citation type="journal article" date="2012" name="J. Bacteriol.">
        <title>Genome Sequence of Nitratireductor pacificus Type Strain pht-3B.</title>
        <authorList>
            <person name="Lai Q."/>
            <person name="Li G."/>
            <person name="Shao Z."/>
        </authorList>
    </citation>
    <scope>NUCLEOTIDE SEQUENCE [LARGE SCALE GENOMIC DNA]</scope>
    <source>
        <strain evidence="7">pht-3B</strain>
    </source>
</reference>
<comment type="caution">
    <text evidence="6">The sequence shown here is derived from an EMBL/GenBank/DDBJ whole genome shotgun (WGS) entry which is preliminary data.</text>
</comment>
<dbReference type="STRING" id="391937.NA2_01689"/>
<dbReference type="PATRIC" id="fig|391937.3.peg.350"/>
<feature type="chain" id="PRO_5003864362" evidence="4">
    <location>
        <begin position="31"/>
        <end position="326"/>
    </location>
</feature>
<evidence type="ECO:0000259" key="5">
    <source>
        <dbReference type="Pfam" id="PF09084"/>
    </source>
</evidence>
<evidence type="ECO:0000256" key="4">
    <source>
        <dbReference type="SAM" id="SignalP"/>
    </source>
</evidence>
<comment type="similarity">
    <text evidence="2">Belongs to the bacterial solute-binding protein SsuA/TauA family.</text>
</comment>
<gene>
    <name evidence="6" type="ORF">NA2_01689</name>
</gene>
<proteinExistence type="inferred from homology"/>
<dbReference type="PANTHER" id="PTHR30024">
    <property type="entry name" value="ALIPHATIC SULFONATES-BINDING PROTEIN-RELATED"/>
    <property type="match status" value="1"/>
</dbReference>
<dbReference type="InterPro" id="IPR015168">
    <property type="entry name" value="SsuA/THI5"/>
</dbReference>
<evidence type="ECO:0000256" key="1">
    <source>
        <dbReference type="ARBA" id="ARBA00004418"/>
    </source>
</evidence>
<feature type="signal peptide" evidence="4">
    <location>
        <begin position="1"/>
        <end position="30"/>
    </location>
</feature>
<keyword evidence="7" id="KW-1185">Reference proteome</keyword>
<evidence type="ECO:0000313" key="6">
    <source>
        <dbReference type="EMBL" id="EKF20456.1"/>
    </source>
</evidence>
<sequence>MEGNTMKIANLRGLCVAAILAAGTAGAAHAAETEAVFGFSGWSVGYLPTAIALDRLAEQGYDIKAVELGGNSNQLQAAATGAIDISAIAQILDAMDQGLDSKFFLAGNSNEFLLVSTTGLNSCESLDGKSLGIHSVGSFVGQLALQYLAANCPGTNANVTVIEGSENRLAALIAGQLDSSVIDLQDWTLLNAKMPGKFEITSDFTSSMPIMRAAFAARPDFIASHEKLVTDWVKVHLDVYQELYENPQILTDKGLELLDEIDPQVLPQLVDAFVKAKIWPVDGGLSEASVQETIDFFNNDGEPFQTVKKAADVVDRTILDKALADR</sequence>
<dbReference type="SUPFAM" id="SSF53850">
    <property type="entry name" value="Periplasmic binding protein-like II"/>
    <property type="match status" value="1"/>
</dbReference>
<dbReference type="AlphaFoldDB" id="K2ME48"/>
<organism evidence="6 7">
    <name type="scientific">Nitratireductor pacificus pht-3B</name>
    <dbReference type="NCBI Taxonomy" id="391937"/>
    <lineage>
        <taxon>Bacteria</taxon>
        <taxon>Pseudomonadati</taxon>
        <taxon>Pseudomonadota</taxon>
        <taxon>Alphaproteobacteria</taxon>
        <taxon>Hyphomicrobiales</taxon>
        <taxon>Phyllobacteriaceae</taxon>
        <taxon>Nitratireductor</taxon>
    </lineage>
</organism>